<feature type="domain" description="ABC transporter" evidence="7">
    <location>
        <begin position="30"/>
        <end position="259"/>
    </location>
</feature>
<dbReference type="EMBL" id="CP017757">
    <property type="protein sequence ID" value="AQV94091.1"/>
    <property type="molecule type" value="Genomic_DNA"/>
</dbReference>
<dbReference type="Proteomes" id="UP000189627">
    <property type="component" value="Chromosome 1"/>
</dbReference>
<dbReference type="PANTHER" id="PTHR42788">
    <property type="entry name" value="TAURINE IMPORT ATP-BINDING PROTEIN-RELATED"/>
    <property type="match status" value="1"/>
</dbReference>
<dbReference type="InterPro" id="IPR003439">
    <property type="entry name" value="ABC_transporter-like_ATP-bd"/>
</dbReference>
<comment type="similarity">
    <text evidence="1">Belongs to the ABC transporter superfamily.</text>
</comment>
<dbReference type="InterPro" id="IPR050166">
    <property type="entry name" value="ABC_transporter_ATP-bind"/>
</dbReference>
<keyword evidence="4" id="KW-0472">Membrane</keyword>
<gene>
    <name evidence="8" type="ORF">BJN34_09340</name>
</gene>
<keyword evidence="4" id="KW-0997">Cell inner membrane</keyword>
<dbReference type="SMART" id="SM00382">
    <property type="entry name" value="AAA"/>
    <property type="match status" value="1"/>
</dbReference>
<dbReference type="Gene3D" id="3.40.50.300">
    <property type="entry name" value="P-loop containing nucleotide triphosphate hydrolases"/>
    <property type="match status" value="1"/>
</dbReference>
<dbReference type="GO" id="GO:0005524">
    <property type="term" value="F:ATP binding"/>
    <property type="evidence" value="ECO:0007669"/>
    <property type="project" value="UniProtKB-KW"/>
</dbReference>
<sequence>MSNIATLAYKSAYAEPASPKPANFAELAAISIDDLTLEFQPGRPVLDKISLSIPHGQFVSIVGPSGCGKTTMLNLLAGLINVPYSGDIRLLQHPPRLGSHDVAYMLARDCMLPWRDALGNASFGMEVRGVSKQECQERATRLLARVGLAGFESAYPKQLSHGMRQRCALARTFALDSSVLLMDEPFGALDVQTKLQLEELLVDLWQAERRTVVLITHDIGEAIAVSDRVIVMSGRPGRIVSDTLISLPRPRSVRELQKSAEFHKIYAHIWEKLEGDWRASDAN</sequence>
<keyword evidence="2" id="KW-0813">Transport</keyword>
<evidence type="ECO:0000256" key="5">
    <source>
        <dbReference type="ARBA" id="ARBA00022741"/>
    </source>
</evidence>
<evidence type="ECO:0000256" key="1">
    <source>
        <dbReference type="ARBA" id="ARBA00005417"/>
    </source>
</evidence>
<evidence type="ECO:0000256" key="4">
    <source>
        <dbReference type="ARBA" id="ARBA00022519"/>
    </source>
</evidence>
<keyword evidence="5" id="KW-0547">Nucleotide-binding</keyword>
<keyword evidence="6 8" id="KW-0067">ATP-binding</keyword>
<proteinExistence type="inferred from homology"/>
<dbReference type="InterPro" id="IPR003593">
    <property type="entry name" value="AAA+_ATPase"/>
</dbReference>
<reference evidence="9" key="1">
    <citation type="submission" date="2017-02" db="EMBL/GenBank/DDBJ databases">
        <title>Complete genome sequence of Cupriavidus necator strain NH9, a 3-chlorobenzoate degrader.</title>
        <authorList>
            <person name="Moriuchi R."/>
            <person name="Dohra H."/>
            <person name="Ogawa N."/>
        </authorList>
    </citation>
    <scope>NUCLEOTIDE SEQUENCE [LARGE SCALE GENOMIC DNA]</scope>
    <source>
        <strain evidence="9">NH9</strain>
    </source>
</reference>
<protein>
    <submittedName>
        <fullName evidence="8">ABC transporter ATP-binding protein</fullName>
    </submittedName>
</protein>
<evidence type="ECO:0000256" key="2">
    <source>
        <dbReference type="ARBA" id="ARBA00022448"/>
    </source>
</evidence>
<dbReference type="CDD" id="cd03293">
    <property type="entry name" value="ABC_NrtD_SsuB_transporters"/>
    <property type="match status" value="1"/>
</dbReference>
<organism evidence="8 9">
    <name type="scientific">Cupriavidus necator</name>
    <name type="common">Alcaligenes eutrophus</name>
    <name type="synonym">Ralstonia eutropha</name>
    <dbReference type="NCBI Taxonomy" id="106590"/>
    <lineage>
        <taxon>Bacteria</taxon>
        <taxon>Pseudomonadati</taxon>
        <taxon>Pseudomonadota</taxon>
        <taxon>Betaproteobacteria</taxon>
        <taxon>Burkholderiales</taxon>
        <taxon>Burkholderiaceae</taxon>
        <taxon>Cupriavidus</taxon>
    </lineage>
</organism>
<dbReference type="GO" id="GO:0016887">
    <property type="term" value="F:ATP hydrolysis activity"/>
    <property type="evidence" value="ECO:0007669"/>
    <property type="project" value="InterPro"/>
</dbReference>
<dbReference type="OrthoDB" id="5298774at2"/>
<dbReference type="SUPFAM" id="SSF52540">
    <property type="entry name" value="P-loop containing nucleoside triphosphate hydrolases"/>
    <property type="match status" value="1"/>
</dbReference>
<evidence type="ECO:0000259" key="7">
    <source>
        <dbReference type="PROSITE" id="PS50893"/>
    </source>
</evidence>
<evidence type="ECO:0000256" key="3">
    <source>
        <dbReference type="ARBA" id="ARBA00022475"/>
    </source>
</evidence>
<evidence type="ECO:0000313" key="9">
    <source>
        <dbReference type="Proteomes" id="UP000189627"/>
    </source>
</evidence>
<dbReference type="RefSeq" id="WP_078196367.1">
    <property type="nucleotide sequence ID" value="NZ_CP017757.2"/>
</dbReference>
<dbReference type="KEGG" id="cuh:BJN34_09340"/>
<dbReference type="AlphaFoldDB" id="A0A1U9UPD3"/>
<dbReference type="Pfam" id="PF00005">
    <property type="entry name" value="ABC_tran"/>
    <property type="match status" value="1"/>
</dbReference>
<keyword evidence="3" id="KW-1003">Cell membrane</keyword>
<name>A0A1U9UPD3_CUPNE</name>
<evidence type="ECO:0000313" key="8">
    <source>
        <dbReference type="EMBL" id="AQV94091.1"/>
    </source>
</evidence>
<accession>A0A1U9UPD3</accession>
<dbReference type="PROSITE" id="PS50893">
    <property type="entry name" value="ABC_TRANSPORTER_2"/>
    <property type="match status" value="1"/>
</dbReference>
<dbReference type="InterPro" id="IPR027417">
    <property type="entry name" value="P-loop_NTPase"/>
</dbReference>
<evidence type="ECO:0000256" key="6">
    <source>
        <dbReference type="ARBA" id="ARBA00022840"/>
    </source>
</evidence>
<dbReference type="PANTHER" id="PTHR42788:SF13">
    <property type="entry name" value="ALIPHATIC SULFONATES IMPORT ATP-BINDING PROTEIN SSUB"/>
    <property type="match status" value="1"/>
</dbReference>